<dbReference type="AlphaFoldDB" id="A0AAD8TE48"/>
<reference evidence="3" key="1">
    <citation type="submission" date="2023-07" db="EMBL/GenBank/DDBJ databases">
        <title>A chromosome-level genome assembly of Lolium multiflorum.</title>
        <authorList>
            <person name="Chen Y."/>
            <person name="Copetti D."/>
            <person name="Kolliker R."/>
            <person name="Studer B."/>
        </authorList>
    </citation>
    <scope>NUCLEOTIDE SEQUENCE</scope>
    <source>
        <strain evidence="3">02402/16</strain>
        <tissue evidence="3">Leaf</tissue>
    </source>
</reference>
<proteinExistence type="predicted"/>
<feature type="region of interest" description="Disordered" evidence="1">
    <location>
        <begin position="416"/>
        <end position="457"/>
    </location>
</feature>
<feature type="region of interest" description="Disordered" evidence="1">
    <location>
        <begin position="489"/>
        <end position="534"/>
    </location>
</feature>
<feature type="compositionally biased region" description="Low complexity" evidence="1">
    <location>
        <begin position="489"/>
        <end position="500"/>
    </location>
</feature>
<feature type="domain" description="Retrotransposon gag" evidence="2">
    <location>
        <begin position="737"/>
        <end position="830"/>
    </location>
</feature>
<sequence length="1127" mass="124498">MSTFRRNFLFSALKPLLRDSTQCLEVDGILDLRAGGPHRPGTISSGLYRKGKTSAVGAMERKATTHVGSWLSLSCVPSPAKQVGTSRFRAEAMGNENSAPPAAGAWPDLQHKKRNATAELGRDRPGTETLGPLLKRKIKTAADQAASMLMPPPSSKCLYKHKATHQLGGDLLMNMAETAAPLLKWMQNGANEAAVRTMVPAPSSENLYKHEAMGQLGGDLLMNLDETSVPLLKWIKNDPDEAAVKTMVLPPSSENLLKHKATGQLGGTLFSKQTETAKPSLVKRIATAADEASAEAATKLLSAPPSGCLYKLKSKDQPGRNHPRTVPCELRPMINQMCPHEGSFTMHGNGKLMNTYTVYEVYVYKTQAITYLYGHDWRKFAFDYGLKKGDELRIRNSNGQIYLAGFNMIKAADPLTEQERMSQRATTPAPAPASHSPASAPVPVPAPFTASTQQSPTSALVPVEAPYTTHAQQAPASALVPLAAPFTAPAQQSPASAPVPLEAPFTAPAQQSPASAPARVPAQAHAPAPARSPRSQLIAVATRVVTRTHLKAMFKLPKSISKDLNAGRRGKISLVMESEGLTVEGRGSLGSFLDATIAKSRQIENTETPNENVATPVNSPESVEYSSDDLDEDYVELDDDFIEKCNATTDARKIKKLLAEHAVRYKLSPDPKFATSPINIRDKDYDFSLDLSHIAIVEKTPFCGTEKESAVEHMTELSTLSGLFSDDIKMRTYFVAKIFPFSLKDDAKTWYNNLSPGSIKSPKELLDVFFRKYFPASAQHAALQRIYNFDQEDGEKLPEAWARFCSLIRAQPDHDLEKHDLLDIFYSGLTIESRAYLDSCAGCVFRKRTPDDAEELLAKIGRNHDDWSTPEPTPTPIVKKRGMIKLNDEDMREAKKSLKEKGIKPEDVKNLPPIEDICETIPPSSMIEDPLYPEGHPKRVEQDSQPIKTSAPSKKKKKKHKNVVESSEPVNDPNSISISDAETESGNEHEEDNDKNDAPDKEEIEKEPEKPAKNKKYTKEDFITEKHGNEREPWVQKQMPFPAKKLKSKEEEHYNKFCDWMKPLFLQIPLTDAIKLPPYSKYMKDIVTNKRKVPNEEISTMLANYSFNGKIPKKLGDPGLQVQLVAI</sequence>
<evidence type="ECO:0000313" key="3">
    <source>
        <dbReference type="EMBL" id="KAK1680890.1"/>
    </source>
</evidence>
<feature type="compositionally biased region" description="Basic and acidic residues" evidence="1">
    <location>
        <begin position="995"/>
        <end position="1032"/>
    </location>
</feature>
<dbReference type="Pfam" id="PF03732">
    <property type="entry name" value="Retrotrans_gag"/>
    <property type="match status" value="1"/>
</dbReference>
<feature type="compositionally biased region" description="Basic and acidic residues" evidence="1">
    <location>
        <begin position="894"/>
        <end position="909"/>
    </location>
</feature>
<feature type="compositionally biased region" description="Low complexity" evidence="1">
    <location>
        <begin position="507"/>
        <end position="534"/>
    </location>
</feature>
<dbReference type="InterPro" id="IPR005162">
    <property type="entry name" value="Retrotrans_gag_dom"/>
</dbReference>
<gene>
    <name evidence="3" type="ORF">QYE76_041738</name>
</gene>
<protein>
    <recommendedName>
        <fullName evidence="2">Retrotransposon gag domain-containing protein</fullName>
    </recommendedName>
</protein>
<feature type="region of interest" description="Disordered" evidence="1">
    <location>
        <begin position="604"/>
        <end position="625"/>
    </location>
</feature>
<keyword evidence="4" id="KW-1185">Reference proteome</keyword>
<dbReference type="PANTHER" id="PTHR33223">
    <property type="entry name" value="CCHC-TYPE DOMAIN-CONTAINING PROTEIN"/>
    <property type="match status" value="1"/>
</dbReference>
<feature type="compositionally biased region" description="Acidic residues" evidence="1">
    <location>
        <begin position="981"/>
        <end position="994"/>
    </location>
</feature>
<evidence type="ECO:0000256" key="1">
    <source>
        <dbReference type="SAM" id="MobiDB-lite"/>
    </source>
</evidence>
<feature type="compositionally biased region" description="Polar residues" evidence="1">
    <location>
        <begin position="964"/>
        <end position="980"/>
    </location>
</feature>
<dbReference type="PANTHER" id="PTHR33223:SF11">
    <property type="entry name" value="ELEMENT PROTEIN, PUTATIVE-RELATED"/>
    <property type="match status" value="1"/>
</dbReference>
<evidence type="ECO:0000313" key="4">
    <source>
        <dbReference type="Proteomes" id="UP001231189"/>
    </source>
</evidence>
<evidence type="ECO:0000259" key="2">
    <source>
        <dbReference type="Pfam" id="PF03732"/>
    </source>
</evidence>
<feature type="region of interest" description="Disordered" evidence="1">
    <location>
        <begin position="894"/>
        <end position="1032"/>
    </location>
</feature>
<comment type="caution">
    <text evidence="3">The sequence shown here is derived from an EMBL/GenBank/DDBJ whole genome shotgun (WGS) entry which is preliminary data.</text>
</comment>
<dbReference type="EMBL" id="JAUUTY010000002">
    <property type="protein sequence ID" value="KAK1680890.1"/>
    <property type="molecule type" value="Genomic_DNA"/>
</dbReference>
<accession>A0AAD8TE48</accession>
<feature type="compositionally biased region" description="Low complexity" evidence="1">
    <location>
        <begin position="425"/>
        <end position="439"/>
    </location>
</feature>
<feature type="compositionally biased region" description="Polar residues" evidence="1">
    <location>
        <begin position="604"/>
        <end position="620"/>
    </location>
</feature>
<dbReference type="Proteomes" id="UP001231189">
    <property type="component" value="Unassembled WGS sequence"/>
</dbReference>
<feature type="compositionally biased region" description="Polar residues" evidence="1">
    <location>
        <begin position="943"/>
        <end position="952"/>
    </location>
</feature>
<name>A0AAD8TE48_LOLMU</name>
<organism evidence="3 4">
    <name type="scientific">Lolium multiflorum</name>
    <name type="common">Italian ryegrass</name>
    <name type="synonym">Lolium perenne subsp. multiflorum</name>
    <dbReference type="NCBI Taxonomy" id="4521"/>
    <lineage>
        <taxon>Eukaryota</taxon>
        <taxon>Viridiplantae</taxon>
        <taxon>Streptophyta</taxon>
        <taxon>Embryophyta</taxon>
        <taxon>Tracheophyta</taxon>
        <taxon>Spermatophyta</taxon>
        <taxon>Magnoliopsida</taxon>
        <taxon>Liliopsida</taxon>
        <taxon>Poales</taxon>
        <taxon>Poaceae</taxon>
        <taxon>BOP clade</taxon>
        <taxon>Pooideae</taxon>
        <taxon>Poodae</taxon>
        <taxon>Poeae</taxon>
        <taxon>Poeae Chloroplast Group 2 (Poeae type)</taxon>
        <taxon>Loliodinae</taxon>
        <taxon>Loliinae</taxon>
        <taxon>Lolium</taxon>
    </lineage>
</organism>